<dbReference type="STRING" id="1802319.A2928_01705"/>
<dbReference type="GO" id="GO:0030288">
    <property type="term" value="C:outer membrane-bounded periplasmic space"/>
    <property type="evidence" value="ECO:0007669"/>
    <property type="project" value="TreeGrafter"/>
</dbReference>
<dbReference type="SMART" id="SM00646">
    <property type="entry name" value="Ami_3"/>
    <property type="match status" value="1"/>
</dbReference>
<keyword evidence="1" id="KW-0378">Hydrolase</keyword>
<dbReference type="PANTHER" id="PTHR30404">
    <property type="entry name" value="N-ACETYLMURAMOYL-L-ALANINE AMIDASE"/>
    <property type="match status" value="1"/>
</dbReference>
<dbReference type="SUPFAM" id="SSF53187">
    <property type="entry name" value="Zn-dependent exopeptidases"/>
    <property type="match status" value="1"/>
</dbReference>
<dbReference type="EMBL" id="MHRX01000033">
    <property type="protein sequence ID" value="OHA33301.1"/>
    <property type="molecule type" value="Genomic_DNA"/>
</dbReference>
<accession>A0A1G2ND37</accession>
<proteinExistence type="predicted"/>
<dbReference type="GO" id="GO:0009253">
    <property type="term" value="P:peptidoglycan catabolic process"/>
    <property type="evidence" value="ECO:0007669"/>
    <property type="project" value="InterPro"/>
</dbReference>
<evidence type="ECO:0000313" key="5">
    <source>
        <dbReference type="Proteomes" id="UP000176221"/>
    </source>
</evidence>
<keyword evidence="2" id="KW-0732">Signal</keyword>
<dbReference type="Proteomes" id="UP000176221">
    <property type="component" value="Unassembled WGS sequence"/>
</dbReference>
<evidence type="ECO:0000313" key="4">
    <source>
        <dbReference type="EMBL" id="OHA33301.1"/>
    </source>
</evidence>
<dbReference type="InterPro" id="IPR050695">
    <property type="entry name" value="N-acetylmuramoyl_amidase_3"/>
</dbReference>
<reference evidence="4 5" key="1">
    <citation type="journal article" date="2016" name="Nat. Commun.">
        <title>Thousands of microbial genomes shed light on interconnected biogeochemical processes in an aquifer system.</title>
        <authorList>
            <person name="Anantharaman K."/>
            <person name="Brown C.T."/>
            <person name="Hug L.A."/>
            <person name="Sharon I."/>
            <person name="Castelle C.J."/>
            <person name="Probst A.J."/>
            <person name="Thomas B.C."/>
            <person name="Singh A."/>
            <person name="Wilkins M.J."/>
            <person name="Karaoz U."/>
            <person name="Brodie E.L."/>
            <person name="Williams K.H."/>
            <person name="Hubbard S.S."/>
            <person name="Banfield J.F."/>
        </authorList>
    </citation>
    <scope>NUCLEOTIDE SEQUENCE [LARGE SCALE GENOMIC DNA]</scope>
</reference>
<feature type="signal peptide" evidence="2">
    <location>
        <begin position="1"/>
        <end position="20"/>
    </location>
</feature>
<dbReference type="Gene3D" id="3.40.630.40">
    <property type="entry name" value="Zn-dependent exopeptidases"/>
    <property type="match status" value="1"/>
</dbReference>
<name>A0A1G2ND37_9BACT</name>
<dbReference type="PANTHER" id="PTHR30404:SF0">
    <property type="entry name" value="N-ACETYLMURAMOYL-L-ALANINE AMIDASE AMIC"/>
    <property type="match status" value="1"/>
</dbReference>
<dbReference type="CDD" id="cd02696">
    <property type="entry name" value="MurNAc-LAA"/>
    <property type="match status" value="1"/>
</dbReference>
<protein>
    <recommendedName>
        <fullName evidence="3">MurNAc-LAA domain-containing protein</fullName>
    </recommendedName>
</protein>
<evidence type="ECO:0000256" key="2">
    <source>
        <dbReference type="SAM" id="SignalP"/>
    </source>
</evidence>
<feature type="chain" id="PRO_5009583768" description="MurNAc-LAA domain-containing protein" evidence="2">
    <location>
        <begin position="21"/>
        <end position="220"/>
    </location>
</feature>
<gene>
    <name evidence="4" type="ORF">A2928_01705</name>
</gene>
<dbReference type="Pfam" id="PF01520">
    <property type="entry name" value="Amidase_3"/>
    <property type="match status" value="1"/>
</dbReference>
<dbReference type="GO" id="GO:0008745">
    <property type="term" value="F:N-acetylmuramoyl-L-alanine amidase activity"/>
    <property type="evidence" value="ECO:0007669"/>
    <property type="project" value="InterPro"/>
</dbReference>
<feature type="domain" description="MurNAc-LAA" evidence="3">
    <location>
        <begin position="88"/>
        <end position="202"/>
    </location>
</feature>
<evidence type="ECO:0000259" key="3">
    <source>
        <dbReference type="SMART" id="SM00646"/>
    </source>
</evidence>
<sequence length="220" mass="22927">MKNAIAILGLALLVALPVSAATSLTGKVIALDAGHGNGETGAVGVCNGVEVIEADVNLAVRAELKALIEAGEGTVHEVAQRFSRQDRVADAESAGSDVLISIHHNGSTNTSADYTQSFVTQKNDKIFAGYIHPALVDALQLPNKGIKNDGYGMTVYGSLPGVLTESYFITNTDAVCDFLDYQSGATNTRVQKEAQAMYDGLAAYFSANTDGGGGSKGRNR</sequence>
<organism evidence="4 5">
    <name type="scientific">Candidatus Taylorbacteria bacterium RIFCSPLOWO2_01_FULL_45_15b</name>
    <dbReference type="NCBI Taxonomy" id="1802319"/>
    <lineage>
        <taxon>Bacteria</taxon>
        <taxon>Candidatus Tayloriibacteriota</taxon>
    </lineage>
</organism>
<comment type="caution">
    <text evidence="4">The sequence shown here is derived from an EMBL/GenBank/DDBJ whole genome shotgun (WGS) entry which is preliminary data.</text>
</comment>
<dbReference type="AlphaFoldDB" id="A0A1G2ND37"/>
<evidence type="ECO:0000256" key="1">
    <source>
        <dbReference type="ARBA" id="ARBA00022801"/>
    </source>
</evidence>
<dbReference type="InterPro" id="IPR002508">
    <property type="entry name" value="MurNAc-LAA_cat"/>
</dbReference>